<keyword evidence="3" id="KW-1185">Reference proteome</keyword>
<dbReference type="EMBL" id="JADGMS010000003">
    <property type="protein sequence ID" value="KAF9686057.1"/>
    <property type="molecule type" value="Genomic_DNA"/>
</dbReference>
<sequence>MDMKAPLLPFSTIPSVPDTNPSYPPLLHKFSPMSTFEYQNPNTQAFLESGSKFSIGSVPVSSSTSHPSEFSMLDESCMWVGGYEPVQSIKLEKEQPEQQALEIEKTNELMSVGQNMDASFETSTFGFDLVDSTLLPCEMFQTSTGMLVNDIANKLLAEHAGFDHDKEKNRYFPLKGSIPGSSSTNNSQEPSSANTQASVSCIYACLVG</sequence>
<accession>A0A835TGA9</accession>
<gene>
    <name evidence="2" type="ORF">SADUNF_Sadunf03G0118800</name>
</gene>
<proteinExistence type="predicted"/>
<reference evidence="2 3" key="1">
    <citation type="submission" date="2020-10" db="EMBL/GenBank/DDBJ databases">
        <title>Plant Genome Project.</title>
        <authorList>
            <person name="Zhang R.-G."/>
        </authorList>
    </citation>
    <scope>NUCLEOTIDE SEQUENCE [LARGE SCALE GENOMIC DNA]</scope>
    <source>
        <strain evidence="2">FAFU-HL-1</strain>
        <tissue evidence="2">Leaf</tissue>
    </source>
</reference>
<feature type="region of interest" description="Disordered" evidence="1">
    <location>
        <begin position="173"/>
        <end position="193"/>
    </location>
</feature>
<evidence type="ECO:0000313" key="3">
    <source>
        <dbReference type="Proteomes" id="UP000657918"/>
    </source>
</evidence>
<name>A0A835TGA9_9ROSI</name>
<evidence type="ECO:0000256" key="1">
    <source>
        <dbReference type="SAM" id="MobiDB-lite"/>
    </source>
</evidence>
<evidence type="ECO:0000313" key="2">
    <source>
        <dbReference type="EMBL" id="KAF9686057.1"/>
    </source>
</evidence>
<dbReference type="AlphaFoldDB" id="A0A835TGA9"/>
<comment type="caution">
    <text evidence="2">The sequence shown here is derived from an EMBL/GenBank/DDBJ whole genome shotgun (WGS) entry which is preliminary data.</text>
</comment>
<dbReference type="Proteomes" id="UP000657918">
    <property type="component" value="Unassembled WGS sequence"/>
</dbReference>
<dbReference type="OrthoDB" id="2143914at2759"/>
<protein>
    <submittedName>
        <fullName evidence="2">Uncharacterized protein</fullName>
    </submittedName>
</protein>
<organism evidence="2 3">
    <name type="scientific">Salix dunnii</name>
    <dbReference type="NCBI Taxonomy" id="1413687"/>
    <lineage>
        <taxon>Eukaryota</taxon>
        <taxon>Viridiplantae</taxon>
        <taxon>Streptophyta</taxon>
        <taxon>Embryophyta</taxon>
        <taxon>Tracheophyta</taxon>
        <taxon>Spermatophyta</taxon>
        <taxon>Magnoliopsida</taxon>
        <taxon>eudicotyledons</taxon>
        <taxon>Gunneridae</taxon>
        <taxon>Pentapetalae</taxon>
        <taxon>rosids</taxon>
        <taxon>fabids</taxon>
        <taxon>Malpighiales</taxon>
        <taxon>Salicaceae</taxon>
        <taxon>Saliceae</taxon>
        <taxon>Salix</taxon>
    </lineage>
</organism>
<feature type="compositionally biased region" description="Low complexity" evidence="1">
    <location>
        <begin position="181"/>
        <end position="192"/>
    </location>
</feature>